<evidence type="ECO:0000313" key="9">
    <source>
        <dbReference type="Proteomes" id="UP000276215"/>
    </source>
</evidence>
<dbReference type="Gene3D" id="3.90.1150.170">
    <property type="match status" value="1"/>
</dbReference>
<dbReference type="GO" id="GO:0005737">
    <property type="term" value="C:cytoplasm"/>
    <property type="evidence" value="ECO:0007669"/>
    <property type="project" value="TreeGrafter"/>
</dbReference>
<dbReference type="Pfam" id="PF00282">
    <property type="entry name" value="Pyridoxal_deC"/>
    <property type="match status" value="1"/>
</dbReference>
<feature type="modified residue" description="N6-(pyridoxal phosphate)lysine" evidence="6">
    <location>
        <position position="302"/>
    </location>
</feature>
<keyword evidence="4 6" id="KW-0663">Pyridoxal phosphate</keyword>
<dbReference type="GO" id="GO:0016831">
    <property type="term" value="F:carboxy-lyase activity"/>
    <property type="evidence" value="ECO:0007669"/>
    <property type="project" value="UniProtKB-KW"/>
</dbReference>
<keyword evidence="9" id="KW-1185">Reference proteome</keyword>
<evidence type="ECO:0000256" key="6">
    <source>
        <dbReference type="PIRSR" id="PIRSR602129-50"/>
    </source>
</evidence>
<evidence type="ECO:0000256" key="7">
    <source>
        <dbReference type="RuleBase" id="RU000382"/>
    </source>
</evidence>
<organism evidence="8 9">
    <name type="scientific">Choiromyces venosus 120613-1</name>
    <dbReference type="NCBI Taxonomy" id="1336337"/>
    <lineage>
        <taxon>Eukaryota</taxon>
        <taxon>Fungi</taxon>
        <taxon>Dikarya</taxon>
        <taxon>Ascomycota</taxon>
        <taxon>Pezizomycotina</taxon>
        <taxon>Pezizomycetes</taxon>
        <taxon>Pezizales</taxon>
        <taxon>Tuberaceae</taxon>
        <taxon>Choiromyces</taxon>
    </lineage>
</organism>
<dbReference type="AlphaFoldDB" id="A0A3N4JZS2"/>
<dbReference type="GO" id="GO:0030170">
    <property type="term" value="F:pyridoxal phosphate binding"/>
    <property type="evidence" value="ECO:0007669"/>
    <property type="project" value="InterPro"/>
</dbReference>
<accession>A0A3N4JZS2</accession>
<name>A0A3N4JZS2_9PEZI</name>
<dbReference type="Proteomes" id="UP000276215">
    <property type="component" value="Unassembled WGS sequence"/>
</dbReference>
<evidence type="ECO:0000256" key="5">
    <source>
        <dbReference type="ARBA" id="ARBA00023239"/>
    </source>
</evidence>
<dbReference type="PANTHER" id="PTHR45677:SF8">
    <property type="entry name" value="CYSTEINE SULFINIC ACID DECARBOXYLASE"/>
    <property type="match status" value="1"/>
</dbReference>
<comment type="cofactor">
    <cofactor evidence="1 6 7">
        <name>pyridoxal 5'-phosphate</name>
        <dbReference type="ChEBI" id="CHEBI:597326"/>
    </cofactor>
</comment>
<gene>
    <name evidence="8" type="ORF">L873DRAFT_928420</name>
</gene>
<evidence type="ECO:0000256" key="2">
    <source>
        <dbReference type="ARBA" id="ARBA00009533"/>
    </source>
</evidence>
<sequence length="485" mass="53404">MSLPSQKSSQMKACEVERLLKLAQSHLLPHISSADDILISDYLPPQKLKEGLGLELPTRGRGEKGLEEILRKVLKYSVNTWSPGFMDKLYASTDAVGVFSEVLLAVLNTNVHVYQVSPALTIIEKETASSIARLFGFTSIHAGGLTFPGGSASNSTSMIIAKNTLFPETKVSGNIGYRFVVFTSEHGHYSVEKAAILLGLGSAAVWNIPVDKEGRMIVPELESAVQRAKQEGYTPFYVNAGAGTTVMGSYDPLNAIADVCQRHNLWMHVDGSWGGSVVFSDKHRYKLEGVHRADTITVNPHKMLGVPMTCSFLITGDTRRFSKATSLKAAYLFHGDEDEEEVFDMAQMTMGCGRRADSLKMALGWIYYGKEGYEERINHAFETASYFTTKLSQNTNFYLLSSNPPPCLQVCFFYTPEGALSTNARKNATTTRAIAAKLIAKGFMIDYSPHPIHGEFFRAVVNASTSRDTIDRLISAIEEHVVLEN</sequence>
<dbReference type="InterPro" id="IPR015424">
    <property type="entry name" value="PyrdxlP-dep_Trfase"/>
</dbReference>
<keyword evidence="5 7" id="KW-0456">Lyase</keyword>
<evidence type="ECO:0000256" key="3">
    <source>
        <dbReference type="ARBA" id="ARBA00022793"/>
    </source>
</evidence>
<dbReference type="InterPro" id="IPR002129">
    <property type="entry name" value="PyrdxlP-dep_de-COase"/>
</dbReference>
<dbReference type="GO" id="GO:0019752">
    <property type="term" value="P:carboxylic acid metabolic process"/>
    <property type="evidence" value="ECO:0007669"/>
    <property type="project" value="InterPro"/>
</dbReference>
<evidence type="ECO:0000256" key="1">
    <source>
        <dbReference type="ARBA" id="ARBA00001933"/>
    </source>
</evidence>
<dbReference type="OrthoDB" id="392571at2759"/>
<dbReference type="InterPro" id="IPR015421">
    <property type="entry name" value="PyrdxlP-dep_Trfase_major"/>
</dbReference>
<evidence type="ECO:0000313" key="8">
    <source>
        <dbReference type="EMBL" id="RPA99154.1"/>
    </source>
</evidence>
<dbReference type="PANTHER" id="PTHR45677">
    <property type="entry name" value="GLUTAMATE DECARBOXYLASE-RELATED"/>
    <property type="match status" value="1"/>
</dbReference>
<evidence type="ECO:0000256" key="4">
    <source>
        <dbReference type="ARBA" id="ARBA00022898"/>
    </source>
</evidence>
<reference evidence="8 9" key="1">
    <citation type="journal article" date="2018" name="Nat. Ecol. Evol.">
        <title>Pezizomycetes genomes reveal the molecular basis of ectomycorrhizal truffle lifestyle.</title>
        <authorList>
            <person name="Murat C."/>
            <person name="Payen T."/>
            <person name="Noel B."/>
            <person name="Kuo A."/>
            <person name="Morin E."/>
            <person name="Chen J."/>
            <person name="Kohler A."/>
            <person name="Krizsan K."/>
            <person name="Balestrini R."/>
            <person name="Da Silva C."/>
            <person name="Montanini B."/>
            <person name="Hainaut M."/>
            <person name="Levati E."/>
            <person name="Barry K.W."/>
            <person name="Belfiori B."/>
            <person name="Cichocki N."/>
            <person name="Clum A."/>
            <person name="Dockter R.B."/>
            <person name="Fauchery L."/>
            <person name="Guy J."/>
            <person name="Iotti M."/>
            <person name="Le Tacon F."/>
            <person name="Lindquist E.A."/>
            <person name="Lipzen A."/>
            <person name="Malagnac F."/>
            <person name="Mello A."/>
            <person name="Molinier V."/>
            <person name="Miyauchi S."/>
            <person name="Poulain J."/>
            <person name="Riccioni C."/>
            <person name="Rubini A."/>
            <person name="Sitrit Y."/>
            <person name="Splivallo R."/>
            <person name="Traeger S."/>
            <person name="Wang M."/>
            <person name="Zifcakova L."/>
            <person name="Wipf D."/>
            <person name="Zambonelli A."/>
            <person name="Paolocci F."/>
            <person name="Nowrousian M."/>
            <person name="Ottonello S."/>
            <person name="Baldrian P."/>
            <person name="Spatafora J.W."/>
            <person name="Henrissat B."/>
            <person name="Nagy L.G."/>
            <person name="Aury J.M."/>
            <person name="Wincker P."/>
            <person name="Grigoriev I.V."/>
            <person name="Bonfante P."/>
            <person name="Martin F.M."/>
        </authorList>
    </citation>
    <scope>NUCLEOTIDE SEQUENCE [LARGE SCALE GENOMIC DNA]</scope>
    <source>
        <strain evidence="8 9">120613-1</strain>
    </source>
</reference>
<protein>
    <submittedName>
        <fullName evidence="8">Glutamate decarboxylase</fullName>
    </submittedName>
</protein>
<comment type="similarity">
    <text evidence="2 7">Belongs to the group II decarboxylase family.</text>
</comment>
<keyword evidence="3" id="KW-0210">Decarboxylase</keyword>
<dbReference type="STRING" id="1336337.A0A3N4JZS2"/>
<dbReference type="Gene3D" id="3.40.640.10">
    <property type="entry name" value="Type I PLP-dependent aspartate aminotransferase-like (Major domain)"/>
    <property type="match status" value="1"/>
</dbReference>
<dbReference type="EMBL" id="ML120389">
    <property type="protein sequence ID" value="RPA99154.1"/>
    <property type="molecule type" value="Genomic_DNA"/>
</dbReference>
<proteinExistence type="inferred from homology"/>
<dbReference type="SUPFAM" id="SSF53383">
    <property type="entry name" value="PLP-dependent transferases"/>
    <property type="match status" value="1"/>
</dbReference>